<dbReference type="UniPathway" id="UPA00077">
    <property type="reaction ID" value="UER00155"/>
</dbReference>
<evidence type="ECO:0000256" key="3">
    <source>
        <dbReference type="ARBA" id="ARBA00022679"/>
    </source>
</evidence>
<dbReference type="RefSeq" id="WP_086489740.1">
    <property type="nucleotide sequence ID" value="NZ_MSLT01000024.1"/>
</dbReference>
<evidence type="ECO:0000259" key="8">
    <source>
        <dbReference type="Pfam" id="PF01288"/>
    </source>
</evidence>
<dbReference type="Pfam" id="PF01288">
    <property type="entry name" value="HPPK"/>
    <property type="match status" value="1"/>
</dbReference>
<dbReference type="EC" id="2.7.6.3" evidence="2"/>
<reference evidence="9 10" key="1">
    <citation type="submission" date="2016-12" db="EMBL/GenBank/DDBJ databases">
        <title>Thioflexothrix psekupsii D3 genome sequencing and assembly.</title>
        <authorList>
            <person name="Fomenkov A."/>
            <person name="Vincze T."/>
            <person name="Grabovich M."/>
            <person name="Anton B.P."/>
            <person name="Dubinina G."/>
            <person name="Orlova M."/>
            <person name="Belousova E."/>
            <person name="Roberts R.J."/>
        </authorList>
    </citation>
    <scope>NUCLEOTIDE SEQUENCE [LARGE SCALE GENOMIC DNA]</scope>
    <source>
        <strain evidence="9">D3</strain>
    </source>
</reference>
<dbReference type="PANTHER" id="PTHR43071:SF2">
    <property type="entry name" value="2-AMINO-4-HYDROXY-6-HYDROXYMETHYLDIHYDROPTERIDINE PYROPHOSPHOKINASE"/>
    <property type="match status" value="1"/>
</dbReference>
<accession>A0A251X3A3</accession>
<organism evidence="9 10">
    <name type="scientific">Thioflexithrix psekupsensis</name>
    <dbReference type="NCBI Taxonomy" id="1570016"/>
    <lineage>
        <taxon>Bacteria</taxon>
        <taxon>Pseudomonadati</taxon>
        <taxon>Pseudomonadota</taxon>
        <taxon>Gammaproteobacteria</taxon>
        <taxon>Thiotrichales</taxon>
        <taxon>Thioflexithrix</taxon>
    </lineage>
</organism>
<dbReference type="GO" id="GO:0003848">
    <property type="term" value="F:2-amino-4-hydroxy-6-hydroxymethyldihydropteridine diphosphokinase activity"/>
    <property type="evidence" value="ECO:0007669"/>
    <property type="project" value="UniProtKB-EC"/>
</dbReference>
<dbReference type="GO" id="GO:0005524">
    <property type="term" value="F:ATP binding"/>
    <property type="evidence" value="ECO:0007669"/>
    <property type="project" value="UniProtKB-KW"/>
</dbReference>
<dbReference type="OrthoDB" id="9790168at2"/>
<dbReference type="AlphaFoldDB" id="A0A251X3A3"/>
<dbReference type="InterPro" id="IPR035907">
    <property type="entry name" value="Hppk_sf"/>
</dbReference>
<protein>
    <recommendedName>
        <fullName evidence="2">2-amino-4-hydroxy-6-hydroxymethyldihydropteridine diphosphokinase</fullName>
        <ecNumber evidence="2">2.7.6.3</ecNumber>
    </recommendedName>
</protein>
<evidence type="ECO:0000313" key="10">
    <source>
        <dbReference type="Proteomes" id="UP000194798"/>
    </source>
</evidence>
<feature type="domain" description="7,8-dihydro-6-hydroxymethylpterin-pyrophosphokinase" evidence="8">
    <location>
        <begin position="5"/>
        <end position="130"/>
    </location>
</feature>
<dbReference type="Proteomes" id="UP000194798">
    <property type="component" value="Unassembled WGS sequence"/>
</dbReference>
<comment type="pathway">
    <text evidence="1">Cofactor biosynthesis; tetrahydrofolate biosynthesis; 2-amino-4-hydroxy-6-hydroxymethyl-7,8-dihydropteridine diphosphate from 7,8-dihydroneopterin triphosphate: step 4/4.</text>
</comment>
<comment type="caution">
    <text evidence="9">The sequence shown here is derived from an EMBL/GenBank/DDBJ whole genome shotgun (WGS) entry which is preliminary data.</text>
</comment>
<dbReference type="CDD" id="cd00483">
    <property type="entry name" value="HPPK"/>
    <property type="match status" value="1"/>
</dbReference>
<evidence type="ECO:0000256" key="2">
    <source>
        <dbReference type="ARBA" id="ARBA00013253"/>
    </source>
</evidence>
<keyword evidence="6" id="KW-0067">ATP-binding</keyword>
<dbReference type="GO" id="GO:0046654">
    <property type="term" value="P:tetrahydrofolate biosynthetic process"/>
    <property type="evidence" value="ECO:0007669"/>
    <property type="project" value="UniProtKB-UniPathway"/>
</dbReference>
<sequence>MAEVYLSIGSNIDPAANIRAAITALKQHYHHVILSPIYETEAVGFVGDNFYNLVVQLNTDNPPDLIAKTLRDIEHQQGRKRTSERFNSRTLDIDLILYDEMVLKTDLLELPRGEILKYAFVLKPLADLSPDKLHPTTQQTYRQLWAAFDHASQPLWPVLLTVE</sequence>
<dbReference type="Gene3D" id="3.30.70.560">
    <property type="entry name" value="7,8-Dihydro-6-hydroxymethylpterin-pyrophosphokinase HPPK"/>
    <property type="match status" value="1"/>
</dbReference>
<dbReference type="SUPFAM" id="SSF55083">
    <property type="entry name" value="6-hydroxymethyl-7,8-dihydropterin pyrophosphokinase, HPPK"/>
    <property type="match status" value="1"/>
</dbReference>
<dbReference type="EMBL" id="MSLT01000024">
    <property type="protein sequence ID" value="OUD11723.1"/>
    <property type="molecule type" value="Genomic_DNA"/>
</dbReference>
<dbReference type="InterPro" id="IPR000550">
    <property type="entry name" value="Hppk"/>
</dbReference>
<evidence type="ECO:0000313" key="9">
    <source>
        <dbReference type="EMBL" id="OUD11723.1"/>
    </source>
</evidence>
<dbReference type="PANTHER" id="PTHR43071">
    <property type="entry name" value="2-AMINO-4-HYDROXY-6-HYDROXYMETHYLDIHYDROPTERIDINE PYROPHOSPHOKINASE"/>
    <property type="match status" value="1"/>
</dbReference>
<keyword evidence="10" id="KW-1185">Reference proteome</keyword>
<gene>
    <name evidence="9" type="ORF">TPSD3_16880</name>
</gene>
<evidence type="ECO:0000256" key="1">
    <source>
        <dbReference type="ARBA" id="ARBA00005051"/>
    </source>
</evidence>
<evidence type="ECO:0000256" key="4">
    <source>
        <dbReference type="ARBA" id="ARBA00022741"/>
    </source>
</evidence>
<dbReference type="NCBIfam" id="TIGR01498">
    <property type="entry name" value="folK"/>
    <property type="match status" value="1"/>
</dbReference>
<proteinExistence type="predicted"/>
<dbReference type="GO" id="GO:0046656">
    <property type="term" value="P:folic acid biosynthetic process"/>
    <property type="evidence" value="ECO:0007669"/>
    <property type="project" value="UniProtKB-KW"/>
</dbReference>
<keyword evidence="7" id="KW-0289">Folate biosynthesis</keyword>
<name>A0A251X3A3_9GAMM</name>
<keyword evidence="4" id="KW-0547">Nucleotide-binding</keyword>
<keyword evidence="3" id="KW-0808">Transferase</keyword>
<keyword evidence="5 9" id="KW-0418">Kinase</keyword>
<evidence type="ECO:0000256" key="6">
    <source>
        <dbReference type="ARBA" id="ARBA00022840"/>
    </source>
</evidence>
<evidence type="ECO:0000256" key="5">
    <source>
        <dbReference type="ARBA" id="ARBA00022777"/>
    </source>
</evidence>
<evidence type="ECO:0000256" key="7">
    <source>
        <dbReference type="ARBA" id="ARBA00022909"/>
    </source>
</evidence>
<dbReference type="GO" id="GO:0016301">
    <property type="term" value="F:kinase activity"/>
    <property type="evidence" value="ECO:0007669"/>
    <property type="project" value="UniProtKB-KW"/>
</dbReference>